<evidence type="ECO:0000313" key="3">
    <source>
        <dbReference type="Proteomes" id="UP000298138"/>
    </source>
</evidence>
<evidence type="ECO:0000256" key="1">
    <source>
        <dbReference type="SAM" id="MobiDB-lite"/>
    </source>
</evidence>
<evidence type="ECO:0000313" key="2">
    <source>
        <dbReference type="EMBL" id="TGZ82076.1"/>
    </source>
</evidence>
<reference evidence="2 3" key="1">
    <citation type="submission" date="2019-04" db="EMBL/GenBank/DDBJ databases">
        <title>Comparative genomics and transcriptomics to analyze fruiting body development in filamentous ascomycetes.</title>
        <authorList>
            <consortium name="DOE Joint Genome Institute"/>
            <person name="Lutkenhaus R."/>
            <person name="Traeger S."/>
            <person name="Breuer J."/>
            <person name="Kuo A."/>
            <person name="Lipzen A."/>
            <person name="Pangilinan J."/>
            <person name="Dilworth D."/>
            <person name="Sandor L."/>
            <person name="Poggeler S."/>
            <person name="Barry K."/>
            <person name="Grigoriev I.V."/>
            <person name="Nowrousian M."/>
        </authorList>
    </citation>
    <scope>NUCLEOTIDE SEQUENCE [LARGE SCALE GENOMIC DNA]</scope>
    <source>
        <strain evidence="2 3">CBS 389.68</strain>
    </source>
</reference>
<dbReference type="OrthoDB" id="5397723at2759"/>
<feature type="region of interest" description="Disordered" evidence="1">
    <location>
        <begin position="94"/>
        <end position="172"/>
    </location>
</feature>
<protein>
    <submittedName>
        <fullName evidence="2">Uncharacterized protein</fullName>
    </submittedName>
</protein>
<dbReference type="AlphaFoldDB" id="A0A4S2MZJ3"/>
<feature type="compositionally biased region" description="Basic residues" evidence="1">
    <location>
        <begin position="1"/>
        <end position="11"/>
    </location>
</feature>
<organism evidence="2 3">
    <name type="scientific">Ascodesmis nigricans</name>
    <dbReference type="NCBI Taxonomy" id="341454"/>
    <lineage>
        <taxon>Eukaryota</taxon>
        <taxon>Fungi</taxon>
        <taxon>Dikarya</taxon>
        <taxon>Ascomycota</taxon>
        <taxon>Pezizomycotina</taxon>
        <taxon>Pezizomycetes</taxon>
        <taxon>Pezizales</taxon>
        <taxon>Ascodesmidaceae</taxon>
        <taxon>Ascodesmis</taxon>
    </lineage>
</organism>
<accession>A0A4S2MZJ3</accession>
<gene>
    <name evidence="2" type="ORF">EX30DRAFT_214403</name>
</gene>
<feature type="region of interest" description="Disordered" evidence="1">
    <location>
        <begin position="1"/>
        <end position="74"/>
    </location>
</feature>
<sequence length="172" mass="18160">MAAVPSHKRRRSSDGTSASSPKFTAVQSSISPPMLISLPTSSTAMERRSPLTPPSVTPACITVSDHTPIPRDERCQSPRATALLAKVAVVSAQPPVPTGIKGGWAARSPNSGANSLDTTPTSTPPEDGGQFSFSSRKSLPESPGGTYISFPEFETFGGYESEEEETSPQRKR</sequence>
<feature type="compositionally biased region" description="Polar residues" evidence="1">
    <location>
        <begin position="14"/>
        <end position="27"/>
    </location>
</feature>
<dbReference type="EMBL" id="ML220116">
    <property type="protein sequence ID" value="TGZ82076.1"/>
    <property type="molecule type" value="Genomic_DNA"/>
</dbReference>
<feature type="compositionally biased region" description="Polar residues" evidence="1">
    <location>
        <begin position="108"/>
        <end position="121"/>
    </location>
</feature>
<keyword evidence="3" id="KW-1185">Reference proteome</keyword>
<name>A0A4S2MZJ3_9PEZI</name>
<proteinExistence type="predicted"/>
<feature type="compositionally biased region" description="Low complexity" evidence="1">
    <location>
        <begin position="28"/>
        <end position="43"/>
    </location>
</feature>
<dbReference type="Proteomes" id="UP000298138">
    <property type="component" value="Unassembled WGS sequence"/>
</dbReference>
<dbReference type="InParanoid" id="A0A4S2MZJ3"/>